<comment type="catalytic activity">
    <reaction evidence="5 9">
        <text>L-methionyl-[protein] + [thioredoxin]-disulfide + H2O = L-methionyl-(S)-S-oxide-[protein] + [thioredoxin]-dithiol</text>
        <dbReference type="Rhea" id="RHEA:14217"/>
        <dbReference type="Rhea" id="RHEA-COMP:10698"/>
        <dbReference type="Rhea" id="RHEA-COMP:10700"/>
        <dbReference type="Rhea" id="RHEA-COMP:12313"/>
        <dbReference type="Rhea" id="RHEA-COMP:12315"/>
        <dbReference type="ChEBI" id="CHEBI:15377"/>
        <dbReference type="ChEBI" id="CHEBI:16044"/>
        <dbReference type="ChEBI" id="CHEBI:29950"/>
        <dbReference type="ChEBI" id="CHEBI:44120"/>
        <dbReference type="ChEBI" id="CHEBI:50058"/>
        <dbReference type="EC" id="1.8.4.11"/>
    </reaction>
</comment>
<gene>
    <name evidence="8" type="primary">msrB</name>
    <name evidence="9" type="synonym">msrA</name>
    <name evidence="11" type="ORF">J27TS8_31760</name>
</gene>
<evidence type="ECO:0000259" key="10">
    <source>
        <dbReference type="PROSITE" id="PS51790"/>
    </source>
</evidence>
<accession>A0A920BUR2</accession>
<evidence type="ECO:0000313" key="11">
    <source>
        <dbReference type="EMBL" id="GIN63183.1"/>
    </source>
</evidence>
<comment type="catalytic activity">
    <reaction evidence="7 9">
        <text>[thioredoxin]-disulfide + L-methionine + H2O = L-methionine (S)-S-oxide + [thioredoxin]-dithiol</text>
        <dbReference type="Rhea" id="RHEA:19993"/>
        <dbReference type="Rhea" id="RHEA-COMP:10698"/>
        <dbReference type="Rhea" id="RHEA-COMP:10700"/>
        <dbReference type="ChEBI" id="CHEBI:15377"/>
        <dbReference type="ChEBI" id="CHEBI:29950"/>
        <dbReference type="ChEBI" id="CHEBI:50058"/>
        <dbReference type="ChEBI" id="CHEBI:57844"/>
        <dbReference type="ChEBI" id="CHEBI:58772"/>
        <dbReference type="EC" id="1.8.4.11"/>
    </reaction>
</comment>
<dbReference type="HAMAP" id="MF_01400">
    <property type="entry name" value="MsrB"/>
    <property type="match status" value="1"/>
</dbReference>
<dbReference type="EMBL" id="BORC01000005">
    <property type="protein sequence ID" value="GIN63183.1"/>
    <property type="molecule type" value="Genomic_DNA"/>
</dbReference>
<dbReference type="Pfam" id="PF01641">
    <property type="entry name" value="SelR"/>
    <property type="match status" value="1"/>
</dbReference>
<keyword evidence="3 8" id="KW-0560">Oxidoreductase</keyword>
<dbReference type="EC" id="1.8.4.12" evidence="8"/>
<comment type="caution">
    <text evidence="11">The sequence shown here is derived from an EMBL/GenBank/DDBJ whole genome shotgun (WGS) entry which is preliminary data.</text>
</comment>
<evidence type="ECO:0000256" key="5">
    <source>
        <dbReference type="ARBA" id="ARBA00047806"/>
    </source>
</evidence>
<dbReference type="GO" id="GO:0008113">
    <property type="term" value="F:peptide-methionine (S)-S-oxide reductase activity"/>
    <property type="evidence" value="ECO:0007669"/>
    <property type="project" value="UniProtKB-UniRule"/>
</dbReference>
<dbReference type="InterPro" id="IPR002569">
    <property type="entry name" value="Met_Sox_Rdtase_MsrA_dom"/>
</dbReference>
<dbReference type="PANTHER" id="PTHR43774">
    <property type="entry name" value="PEPTIDE METHIONINE SULFOXIDE REDUCTASE"/>
    <property type="match status" value="1"/>
</dbReference>
<dbReference type="Proteomes" id="UP000682111">
    <property type="component" value="Unassembled WGS sequence"/>
</dbReference>
<evidence type="ECO:0000256" key="1">
    <source>
        <dbReference type="ARBA" id="ARBA00005591"/>
    </source>
</evidence>
<evidence type="ECO:0000256" key="3">
    <source>
        <dbReference type="ARBA" id="ARBA00023002"/>
    </source>
</evidence>
<evidence type="ECO:0000256" key="6">
    <source>
        <dbReference type="ARBA" id="ARBA00048488"/>
    </source>
</evidence>
<evidence type="ECO:0000313" key="12">
    <source>
        <dbReference type="Proteomes" id="UP000682111"/>
    </source>
</evidence>
<dbReference type="NCBIfam" id="TIGR00357">
    <property type="entry name" value="peptide-methionine (R)-S-oxide reductase MsrB"/>
    <property type="match status" value="1"/>
</dbReference>
<dbReference type="PROSITE" id="PS51790">
    <property type="entry name" value="MSRB"/>
    <property type="match status" value="1"/>
</dbReference>
<dbReference type="Pfam" id="PF01625">
    <property type="entry name" value="PMSR"/>
    <property type="match status" value="1"/>
</dbReference>
<feature type="domain" description="MsrB" evidence="10">
    <location>
        <begin position="179"/>
        <end position="301"/>
    </location>
</feature>
<dbReference type="EC" id="1.8.4.11" evidence="9"/>
<comment type="similarity">
    <text evidence="1 9">Belongs to the MsrA Met sulfoxide reductase family.</text>
</comment>
<dbReference type="InterPro" id="IPR002579">
    <property type="entry name" value="Met_Sox_Rdtase_MsrB_dom"/>
</dbReference>
<dbReference type="FunFam" id="3.30.1060.10:FF:000003">
    <property type="entry name" value="Peptide methionine sulfoxide reductase MsrA"/>
    <property type="match status" value="1"/>
</dbReference>
<dbReference type="SUPFAM" id="SSF51316">
    <property type="entry name" value="Mss4-like"/>
    <property type="match status" value="1"/>
</dbReference>
<comment type="catalytic activity">
    <reaction evidence="6 8">
        <text>L-methionyl-[protein] + [thioredoxin]-disulfide + H2O = L-methionyl-(R)-S-oxide-[protein] + [thioredoxin]-dithiol</text>
        <dbReference type="Rhea" id="RHEA:24164"/>
        <dbReference type="Rhea" id="RHEA-COMP:10698"/>
        <dbReference type="Rhea" id="RHEA-COMP:10700"/>
        <dbReference type="Rhea" id="RHEA-COMP:12313"/>
        <dbReference type="Rhea" id="RHEA-COMP:12314"/>
        <dbReference type="ChEBI" id="CHEBI:15377"/>
        <dbReference type="ChEBI" id="CHEBI:16044"/>
        <dbReference type="ChEBI" id="CHEBI:29950"/>
        <dbReference type="ChEBI" id="CHEBI:45764"/>
        <dbReference type="ChEBI" id="CHEBI:50058"/>
        <dbReference type="EC" id="1.8.4.12"/>
    </reaction>
</comment>
<name>A0A920BUR2_9BACI</name>
<evidence type="ECO:0000256" key="8">
    <source>
        <dbReference type="HAMAP-Rule" id="MF_01400"/>
    </source>
</evidence>
<dbReference type="InterPro" id="IPR036509">
    <property type="entry name" value="Met_Sox_Rdtase_MsrA_sf"/>
</dbReference>
<sequence length="317" mass="36595">MEHWEKATFAGGCFWCMVSPFDEHPGIKDVISGYTGGHKENPTYEEVCSETTGHYEAVQITFDSTVMPYEKLLEIYWQQIDPTDEGGQFNDRGSSYRTAIFYHHEKQRIAAEKSKEKLEASGRFSKPIVTAILPASPFYQAEEKHQGYYKKNPFHYNLYKEGSGRGQFIRENWKKGPSAEELRKLLTPIQYEVTRNNGTEPPFQNEYWDLEEDGIYVDIISGEPLFSSLDKYDAGCGWPSFTKPIRRVELEEKFDTSHGLRRIEVRSKTSDSHLGHVFDDGPGPDRARYCINSAALKFIPKDRLFEEGYGQYIKLFE</sequence>
<reference evidence="11" key="1">
    <citation type="submission" date="2021-03" db="EMBL/GenBank/DDBJ databases">
        <title>Antimicrobial resistance genes in bacteria isolated from Japanese honey, and their potential for conferring macrolide and lincosamide resistance in the American foulbrood pathogen Paenibacillus larvae.</title>
        <authorList>
            <person name="Okamoto M."/>
            <person name="Kumagai M."/>
            <person name="Kanamori H."/>
            <person name="Takamatsu D."/>
        </authorList>
    </citation>
    <scope>NUCLEOTIDE SEQUENCE</scope>
    <source>
        <strain evidence="11">J27TS8</strain>
    </source>
</reference>
<dbReference type="GO" id="GO:0033743">
    <property type="term" value="F:peptide-methionine (R)-S-oxide reductase activity"/>
    <property type="evidence" value="ECO:0007669"/>
    <property type="project" value="UniProtKB-UniRule"/>
</dbReference>
<comment type="similarity">
    <text evidence="2 8">Belongs to the MsrB Met sulfoxide reductase family.</text>
</comment>
<evidence type="ECO:0000256" key="9">
    <source>
        <dbReference type="HAMAP-Rule" id="MF_01401"/>
    </source>
</evidence>
<feature type="active site" description="Nucleophile" evidence="8">
    <location>
        <position position="290"/>
    </location>
</feature>
<dbReference type="Gene3D" id="3.30.1060.10">
    <property type="entry name" value="Peptide methionine sulphoxide reductase MsrA"/>
    <property type="match status" value="1"/>
</dbReference>
<proteinExistence type="inferred from homology"/>
<evidence type="ECO:0000256" key="2">
    <source>
        <dbReference type="ARBA" id="ARBA00007174"/>
    </source>
</evidence>
<dbReference type="SUPFAM" id="SSF55068">
    <property type="entry name" value="Peptide methionine sulfoxide reductase"/>
    <property type="match status" value="1"/>
</dbReference>
<protein>
    <recommendedName>
        <fullName evidence="8 9">Multifunctional fusion protein</fullName>
    </recommendedName>
    <domain>
        <recommendedName>
            <fullName evidence="9">Peptide methionine sulfoxide reductase MsrA</fullName>
            <shortName evidence="9">Protein-methionine-S-oxide reductase</shortName>
            <ecNumber evidence="9">1.8.4.11</ecNumber>
        </recommendedName>
        <alternativeName>
            <fullName evidence="9">Peptide-methionine (S)-S-oxide reductase</fullName>
            <shortName evidence="9">Peptide Met(O) reductase</shortName>
        </alternativeName>
    </domain>
    <domain>
        <recommendedName>
            <fullName evidence="8">Peptide methionine sulfoxide reductase MsrB</fullName>
            <ecNumber evidence="8">1.8.4.12</ecNumber>
        </recommendedName>
        <alternativeName>
            <fullName evidence="8">Peptide-methionine (R)-S-oxide reductase</fullName>
        </alternativeName>
    </domain>
</protein>
<dbReference type="Gene3D" id="2.170.150.20">
    <property type="entry name" value="Peptide methionine sulfoxide reductase"/>
    <property type="match status" value="1"/>
</dbReference>
<comment type="caution">
    <text evidence="8">Lacks conserved residue(s) required for the propagation of feature annotation.</text>
</comment>
<organism evidence="11 12">
    <name type="scientific">Robertmurraya siralis</name>
    <dbReference type="NCBI Taxonomy" id="77777"/>
    <lineage>
        <taxon>Bacteria</taxon>
        <taxon>Bacillati</taxon>
        <taxon>Bacillota</taxon>
        <taxon>Bacilli</taxon>
        <taxon>Bacillales</taxon>
        <taxon>Bacillaceae</taxon>
        <taxon>Robertmurraya</taxon>
    </lineage>
</organism>
<dbReference type="FunFam" id="2.170.150.20:FF:000003">
    <property type="entry name" value="Peptide methionine sulfoxide reductase MsrB"/>
    <property type="match status" value="1"/>
</dbReference>
<evidence type="ECO:0000256" key="4">
    <source>
        <dbReference type="ARBA" id="ARBA00023268"/>
    </source>
</evidence>
<dbReference type="InterPro" id="IPR011057">
    <property type="entry name" value="Mss4-like_sf"/>
</dbReference>
<evidence type="ECO:0000256" key="7">
    <source>
        <dbReference type="ARBA" id="ARBA00048782"/>
    </source>
</evidence>
<comment type="function">
    <text evidence="9">Has an important function as a repair enzyme for proteins that have been inactivated by oxidation. Catalyzes the reversible oxidation-reduction of methionine sulfoxide in proteins to methionine.</text>
</comment>
<dbReference type="PANTHER" id="PTHR43774:SF1">
    <property type="entry name" value="PEPTIDE METHIONINE SULFOXIDE REDUCTASE MSRA 2"/>
    <property type="match status" value="1"/>
</dbReference>
<keyword evidence="4" id="KW-0511">Multifunctional enzyme</keyword>
<feature type="active site" evidence="9">
    <location>
        <position position="13"/>
    </location>
</feature>
<dbReference type="AlphaFoldDB" id="A0A920BUR2"/>
<dbReference type="HAMAP" id="MF_01401">
    <property type="entry name" value="MsrA"/>
    <property type="match status" value="1"/>
</dbReference>
<dbReference type="NCBIfam" id="TIGR00401">
    <property type="entry name" value="msrA"/>
    <property type="match status" value="1"/>
</dbReference>
<keyword evidence="12" id="KW-1185">Reference proteome</keyword>